<evidence type="ECO:0000313" key="1">
    <source>
        <dbReference type="EMBL" id="KAJ0046851.1"/>
    </source>
</evidence>
<proteinExistence type="predicted"/>
<keyword evidence="2" id="KW-1185">Reference proteome</keyword>
<accession>A0ACC0Z6M8</accession>
<protein>
    <submittedName>
        <fullName evidence="1">Uncharacterized protein</fullName>
    </submittedName>
</protein>
<dbReference type="EMBL" id="CM047738">
    <property type="protein sequence ID" value="KAJ0046851.1"/>
    <property type="molecule type" value="Genomic_DNA"/>
</dbReference>
<organism evidence="1 2">
    <name type="scientific">Pistacia integerrima</name>
    <dbReference type="NCBI Taxonomy" id="434235"/>
    <lineage>
        <taxon>Eukaryota</taxon>
        <taxon>Viridiplantae</taxon>
        <taxon>Streptophyta</taxon>
        <taxon>Embryophyta</taxon>
        <taxon>Tracheophyta</taxon>
        <taxon>Spermatophyta</taxon>
        <taxon>Magnoliopsida</taxon>
        <taxon>eudicotyledons</taxon>
        <taxon>Gunneridae</taxon>
        <taxon>Pentapetalae</taxon>
        <taxon>rosids</taxon>
        <taxon>malvids</taxon>
        <taxon>Sapindales</taxon>
        <taxon>Anacardiaceae</taxon>
        <taxon>Pistacia</taxon>
    </lineage>
</organism>
<sequence length="465" mass="52093">MDVLCLFFISFKLLLFFSGLCYATTDTIRSSQSLGDGRTLVSKDQTFELGFFSPGSSKNRYLGIWYKKIPVQTVVWVANRLNPINDSSGMLMINRTGNLVLMSQSTSIVWSANLTTVSSSAVVQLLDSGNLVLRDEQDGNLGTYLWQSFDYPSDTLIAEMKLGWDLKTGFERRISAWRSPDDPSPGDFTWGIELQENPEVIMRKGSTKFYRSGPWNGLGFSGAPELRPNPVFKYKFVSNEEEVYYMFNATNKSAISRIVMNETSNARERFVWNEENQSWKLYASVPRDRCDNYDLCGSYGICILSASPICQCLEGFKSKSLDSMDWSQGCIRNKPLNYSNADGFIKFDGLKVPDATHSSVNRSMNLKECREKCLENSSCMAYTNSDISGGSGCTMWFGNLLDMKQFPAGGQDLYIRMSASEKGANDEHKNILIIVFTTIAAVAVVAVLSLIIGYYIHKNRTNLVG</sequence>
<evidence type="ECO:0000313" key="2">
    <source>
        <dbReference type="Proteomes" id="UP001163603"/>
    </source>
</evidence>
<comment type="caution">
    <text evidence="1">The sequence shown here is derived from an EMBL/GenBank/DDBJ whole genome shotgun (WGS) entry which is preliminary data.</text>
</comment>
<dbReference type="Proteomes" id="UP001163603">
    <property type="component" value="Chromosome 3"/>
</dbReference>
<name>A0ACC0Z6M8_9ROSI</name>
<gene>
    <name evidence="1" type="ORF">Pint_04356</name>
</gene>
<reference evidence="2" key="1">
    <citation type="journal article" date="2023" name="G3 (Bethesda)">
        <title>Genome assembly and association tests identify interacting loci associated with vigor, precocity, and sex in interspecific pistachio rootstocks.</title>
        <authorList>
            <person name="Palmer W."/>
            <person name="Jacygrad E."/>
            <person name="Sagayaradj S."/>
            <person name="Cavanaugh K."/>
            <person name="Han R."/>
            <person name="Bertier L."/>
            <person name="Beede B."/>
            <person name="Kafkas S."/>
            <person name="Golino D."/>
            <person name="Preece J."/>
            <person name="Michelmore R."/>
        </authorList>
    </citation>
    <scope>NUCLEOTIDE SEQUENCE [LARGE SCALE GENOMIC DNA]</scope>
</reference>